<feature type="compositionally biased region" description="Polar residues" evidence="1">
    <location>
        <begin position="676"/>
        <end position="691"/>
    </location>
</feature>
<accession>A0A9N8DKK8</accession>
<keyword evidence="3" id="KW-1185">Reference proteome</keyword>
<feature type="region of interest" description="Disordered" evidence="1">
    <location>
        <begin position="302"/>
        <end position="340"/>
    </location>
</feature>
<name>A0A9N8DKK8_9STRA</name>
<feature type="region of interest" description="Disordered" evidence="1">
    <location>
        <begin position="1"/>
        <end position="43"/>
    </location>
</feature>
<feature type="compositionally biased region" description="Polar residues" evidence="1">
    <location>
        <begin position="77"/>
        <end position="92"/>
    </location>
</feature>
<feature type="region of interest" description="Disordered" evidence="1">
    <location>
        <begin position="606"/>
        <end position="639"/>
    </location>
</feature>
<gene>
    <name evidence="2" type="ORF">SEMRO_134_G063360.1</name>
</gene>
<feature type="region of interest" description="Disordered" evidence="1">
    <location>
        <begin position="934"/>
        <end position="954"/>
    </location>
</feature>
<dbReference type="EMBL" id="CAICTM010000133">
    <property type="protein sequence ID" value="CAB9502351.1"/>
    <property type="molecule type" value="Genomic_DNA"/>
</dbReference>
<evidence type="ECO:0000256" key="1">
    <source>
        <dbReference type="SAM" id="MobiDB-lite"/>
    </source>
</evidence>
<evidence type="ECO:0000313" key="2">
    <source>
        <dbReference type="EMBL" id="CAB9502351.1"/>
    </source>
</evidence>
<sequence length="1155" mass="121488">MVVIPTTAPTEEGPPGTNPADKDSPSAMPSAMPSDNPTMSPMSLTTAIPTVLSMESQPPIAPVPAPPVPTQGLDCESFNSETAFGEPTDQSNSVRIPTRWGWYWSTSSFAAMMSEVTMDLWIGAGQYNDMNEGTFAGSVSVKVQECQSFNPLFASVDWTDAFMEPDSCVSSPLDGRHVHVGEQLPMVGGGMTTFAPGQYNFGCCTVGSPCFVIVHAAVSVYEDGCCNGASPTDPVPTPGATPSTAPILVPTMAPISRTVTSFPTSVTTPSLAPFVDDVPTSSPMVTPSVAPVVSPSMVVIPTTAPTEGPPGTNPADKDSPSAMPSVMPSAKPSLTPSDNPTMSPMSLTTAIPTVLSMESQPPNAPVSAPPVPTQGLDCESFDSETAFGEPTDQSNSVRIPTRWGWYWSTSSFAATMSEVTMDLWIGAGQYNDMNEGTFAGSVSVKVQECQSFNPLFASVDWTDAFMETDSCVSSQLDGRHVHVGEQLPMVGGGMTTFAPGQYNFGCCTVGSPCFVIVHADVSVYEDGCCNGASPTDPLPTPGATPSTAPSHVPTMAPISRTVTSFPTLVTTPSLAPFVDDVPTSSPMVTPSVAPVVSPSMVVIPTTVPTEEGPPGTNPADKDSPSAMPSAMPSDNPTMSPMSLTTAIPTVLSMESQPPIAPVPAPPVPTQGLDCESFNSETAFGEPTDQSNSVRIPTRWGWYWSTSSFAATMSEVTMDLWVGAGQYNDMNEGTFAGSVSVAVQECQSFNPLFASVDWTDAFVEPDSCVSSPPDNRHVHVGEQLPMVGKGKTTFAPGRYNFGCCTVGSPCFVIVHAAVSVYDDGCCHALDSPSASPSDPTRLTSFNPLDPVPSSSPMLPALSPVVMGSASPVTNPTSVTGSPNMMTPVMTGGPAQVVTPSSPVPAIPTKNPLPNPPGNAGDRPRGTMLPSMVASTSNKTTIQPNDFRTTTLPPMNSTANETMAPFNFGFPPMPTTSSSPASSVPVMSPLPNETCSIVESGTLFSKPNHNNYFTQMTGRFGYYHHEWYFTGNDSAYMMDTWMGTGTCQESQSQNLVYAGQIRVNVATCGCDDNSHKSSVDWSEVLEAENQTDLCLRSEPCERYVHVGNTLPTTCGHTSFAHEHFQLGCCVVGQPCFVIVEATVHSYERGCCSCDSSP</sequence>
<comment type="caution">
    <text evidence="2">The sequence shown here is derived from an EMBL/GenBank/DDBJ whole genome shotgun (WGS) entry which is preliminary data.</text>
</comment>
<dbReference type="AlphaFoldDB" id="A0A9N8DKK8"/>
<proteinExistence type="predicted"/>
<feature type="region of interest" description="Disordered" evidence="1">
    <location>
        <begin position="56"/>
        <end position="92"/>
    </location>
</feature>
<feature type="compositionally biased region" description="Pro residues" evidence="1">
    <location>
        <begin position="658"/>
        <end position="668"/>
    </location>
</feature>
<feature type="compositionally biased region" description="Low complexity" evidence="1">
    <location>
        <begin position="624"/>
        <end position="633"/>
    </location>
</feature>
<dbReference type="PANTHER" id="PTHR48148:SF2">
    <property type="entry name" value="PA14 DOMAIN-CONTAINING PROTEIN"/>
    <property type="match status" value="1"/>
</dbReference>
<feature type="compositionally biased region" description="Low complexity" evidence="1">
    <location>
        <begin position="1"/>
        <end position="34"/>
    </location>
</feature>
<feature type="compositionally biased region" description="Pro residues" evidence="1">
    <location>
        <begin position="59"/>
        <end position="69"/>
    </location>
</feature>
<feature type="region of interest" description="Disordered" evidence="1">
    <location>
        <begin position="655"/>
        <end position="691"/>
    </location>
</feature>
<organism evidence="2 3">
    <name type="scientific">Seminavis robusta</name>
    <dbReference type="NCBI Taxonomy" id="568900"/>
    <lineage>
        <taxon>Eukaryota</taxon>
        <taxon>Sar</taxon>
        <taxon>Stramenopiles</taxon>
        <taxon>Ochrophyta</taxon>
        <taxon>Bacillariophyta</taxon>
        <taxon>Bacillariophyceae</taxon>
        <taxon>Bacillariophycidae</taxon>
        <taxon>Naviculales</taxon>
        <taxon>Naviculaceae</taxon>
        <taxon>Seminavis</taxon>
    </lineage>
</organism>
<feature type="compositionally biased region" description="Low complexity" evidence="1">
    <location>
        <begin position="313"/>
        <end position="333"/>
    </location>
</feature>
<reference evidence="2" key="1">
    <citation type="submission" date="2020-06" db="EMBL/GenBank/DDBJ databases">
        <authorList>
            <consortium name="Plant Systems Biology data submission"/>
        </authorList>
    </citation>
    <scope>NUCLEOTIDE SEQUENCE</scope>
    <source>
        <strain evidence="2">D6</strain>
    </source>
</reference>
<evidence type="ECO:0000313" key="3">
    <source>
        <dbReference type="Proteomes" id="UP001153069"/>
    </source>
</evidence>
<protein>
    <submittedName>
        <fullName evidence="2">Cohesin domain</fullName>
    </submittedName>
</protein>
<dbReference type="Proteomes" id="UP001153069">
    <property type="component" value="Unassembled WGS sequence"/>
</dbReference>
<dbReference type="PANTHER" id="PTHR48148">
    <property type="entry name" value="KERATINOCYTE PROLINE-RICH PROTEIN"/>
    <property type="match status" value="1"/>
</dbReference>